<evidence type="ECO:0000313" key="2">
    <source>
        <dbReference type="EMBL" id="KAF7284906.1"/>
    </source>
</evidence>
<accession>A0A834MIL1</accession>
<evidence type="ECO:0000256" key="1">
    <source>
        <dbReference type="SAM" id="MobiDB-lite"/>
    </source>
</evidence>
<name>A0A834MIL1_RHYFE</name>
<dbReference type="EMBL" id="JAACXV010000065">
    <property type="protein sequence ID" value="KAF7284906.1"/>
    <property type="molecule type" value="Genomic_DNA"/>
</dbReference>
<keyword evidence="3" id="KW-1185">Reference proteome</keyword>
<gene>
    <name evidence="2" type="ORF">GWI33_017387</name>
</gene>
<protein>
    <submittedName>
        <fullName evidence="2">Uncharacterized protein</fullName>
    </submittedName>
</protein>
<proteinExistence type="predicted"/>
<dbReference type="AlphaFoldDB" id="A0A834MIL1"/>
<comment type="caution">
    <text evidence="2">The sequence shown here is derived from an EMBL/GenBank/DDBJ whole genome shotgun (WGS) entry which is preliminary data.</text>
</comment>
<dbReference type="Proteomes" id="UP000625711">
    <property type="component" value="Unassembled WGS sequence"/>
</dbReference>
<feature type="compositionally biased region" description="Polar residues" evidence="1">
    <location>
        <begin position="46"/>
        <end position="63"/>
    </location>
</feature>
<reference evidence="2" key="1">
    <citation type="submission" date="2020-08" db="EMBL/GenBank/DDBJ databases">
        <title>Genome sequencing and assembly of the red palm weevil Rhynchophorus ferrugineus.</title>
        <authorList>
            <person name="Dias G.B."/>
            <person name="Bergman C.M."/>
            <person name="Manee M."/>
        </authorList>
    </citation>
    <scope>NUCLEOTIDE SEQUENCE</scope>
    <source>
        <strain evidence="2">AA-2017</strain>
        <tissue evidence="2">Whole larva</tissue>
    </source>
</reference>
<organism evidence="2 3">
    <name type="scientific">Rhynchophorus ferrugineus</name>
    <name type="common">Red palm weevil</name>
    <name type="synonym">Curculio ferrugineus</name>
    <dbReference type="NCBI Taxonomy" id="354439"/>
    <lineage>
        <taxon>Eukaryota</taxon>
        <taxon>Metazoa</taxon>
        <taxon>Ecdysozoa</taxon>
        <taxon>Arthropoda</taxon>
        <taxon>Hexapoda</taxon>
        <taxon>Insecta</taxon>
        <taxon>Pterygota</taxon>
        <taxon>Neoptera</taxon>
        <taxon>Endopterygota</taxon>
        <taxon>Coleoptera</taxon>
        <taxon>Polyphaga</taxon>
        <taxon>Cucujiformia</taxon>
        <taxon>Curculionidae</taxon>
        <taxon>Dryophthorinae</taxon>
        <taxon>Rhynchophorus</taxon>
    </lineage>
</organism>
<feature type="region of interest" description="Disordered" evidence="1">
    <location>
        <begin position="43"/>
        <end position="68"/>
    </location>
</feature>
<sequence length="124" mass="13602">MCPLMVDGTKKNTSAGRRTLDYQIYFLPFTNLPRTSIQLGRKISPESLSARNDPDASNNNPVVSSGGRRGRELFLYPLKAGLENLPPRNPGALSSHPLDKSSRSVCLFSCPREVSVRVPAMSRA</sequence>
<evidence type="ECO:0000313" key="3">
    <source>
        <dbReference type="Proteomes" id="UP000625711"/>
    </source>
</evidence>